<dbReference type="InterPro" id="IPR058163">
    <property type="entry name" value="LysR-type_TF_proteobact-type"/>
</dbReference>
<dbReference type="Pfam" id="PF00126">
    <property type="entry name" value="HTH_1"/>
    <property type="match status" value="1"/>
</dbReference>
<evidence type="ECO:0000259" key="5">
    <source>
        <dbReference type="PROSITE" id="PS50931"/>
    </source>
</evidence>
<dbReference type="Gene3D" id="3.40.190.290">
    <property type="match status" value="1"/>
</dbReference>
<dbReference type="RefSeq" id="WP_179512089.1">
    <property type="nucleotide sequence ID" value="NZ_JANFAV010000006.1"/>
</dbReference>
<evidence type="ECO:0000256" key="4">
    <source>
        <dbReference type="ARBA" id="ARBA00023163"/>
    </source>
</evidence>
<dbReference type="FunFam" id="1.10.10.10:FF:000001">
    <property type="entry name" value="LysR family transcriptional regulator"/>
    <property type="match status" value="1"/>
</dbReference>
<reference evidence="6" key="1">
    <citation type="submission" date="2022-06" db="EMBL/GenBank/DDBJ databases">
        <title>Sphingomonas sp. nov. isolated from rhizosphere soil of tomato.</title>
        <authorList>
            <person name="Dong H."/>
            <person name="Gao R."/>
        </authorList>
    </citation>
    <scope>NUCLEOTIDE SEQUENCE</scope>
    <source>
        <strain evidence="6">MMSM24</strain>
    </source>
</reference>
<dbReference type="CDD" id="cd08422">
    <property type="entry name" value="PBP2_CrgA_like"/>
    <property type="match status" value="1"/>
</dbReference>
<dbReference type="Pfam" id="PF03466">
    <property type="entry name" value="LysR_substrate"/>
    <property type="match status" value="1"/>
</dbReference>
<accession>A0AA41Z9Q0</accession>
<dbReference type="InterPro" id="IPR036390">
    <property type="entry name" value="WH_DNA-bd_sf"/>
</dbReference>
<dbReference type="AlphaFoldDB" id="A0AA41Z9Q0"/>
<dbReference type="GO" id="GO:0003677">
    <property type="term" value="F:DNA binding"/>
    <property type="evidence" value="ECO:0007669"/>
    <property type="project" value="UniProtKB-KW"/>
</dbReference>
<evidence type="ECO:0000256" key="1">
    <source>
        <dbReference type="ARBA" id="ARBA00009437"/>
    </source>
</evidence>
<evidence type="ECO:0000313" key="6">
    <source>
        <dbReference type="EMBL" id="MCW6535186.1"/>
    </source>
</evidence>
<dbReference type="InterPro" id="IPR000847">
    <property type="entry name" value="LysR_HTH_N"/>
</dbReference>
<proteinExistence type="inferred from homology"/>
<keyword evidence="2" id="KW-0805">Transcription regulation</keyword>
<dbReference type="PROSITE" id="PS50931">
    <property type="entry name" value="HTH_LYSR"/>
    <property type="match status" value="1"/>
</dbReference>
<evidence type="ECO:0000256" key="2">
    <source>
        <dbReference type="ARBA" id="ARBA00023015"/>
    </source>
</evidence>
<protein>
    <submittedName>
        <fullName evidence="6">LysR family transcriptional regulator</fullName>
    </submittedName>
</protein>
<keyword evidence="4" id="KW-0804">Transcription</keyword>
<dbReference type="EMBL" id="JANFAV010000006">
    <property type="protein sequence ID" value="MCW6535186.1"/>
    <property type="molecule type" value="Genomic_DNA"/>
</dbReference>
<dbReference type="PANTHER" id="PTHR30537">
    <property type="entry name" value="HTH-TYPE TRANSCRIPTIONAL REGULATOR"/>
    <property type="match status" value="1"/>
</dbReference>
<gene>
    <name evidence="6" type="ORF">NEE01_10345</name>
</gene>
<dbReference type="Gene3D" id="1.10.10.10">
    <property type="entry name" value="Winged helix-like DNA-binding domain superfamily/Winged helix DNA-binding domain"/>
    <property type="match status" value="1"/>
</dbReference>
<dbReference type="Proteomes" id="UP001165565">
    <property type="component" value="Unassembled WGS sequence"/>
</dbReference>
<keyword evidence="3" id="KW-0238">DNA-binding</keyword>
<evidence type="ECO:0000313" key="7">
    <source>
        <dbReference type="Proteomes" id="UP001165565"/>
    </source>
</evidence>
<dbReference type="InterPro" id="IPR036388">
    <property type="entry name" value="WH-like_DNA-bd_sf"/>
</dbReference>
<organism evidence="6 7">
    <name type="scientific">Sphingomonas lycopersici</name>
    <dbReference type="NCBI Taxonomy" id="2951807"/>
    <lineage>
        <taxon>Bacteria</taxon>
        <taxon>Pseudomonadati</taxon>
        <taxon>Pseudomonadota</taxon>
        <taxon>Alphaproteobacteria</taxon>
        <taxon>Sphingomonadales</taxon>
        <taxon>Sphingomonadaceae</taxon>
        <taxon>Sphingomonas</taxon>
    </lineage>
</organism>
<keyword evidence="7" id="KW-1185">Reference proteome</keyword>
<dbReference type="SUPFAM" id="SSF46785">
    <property type="entry name" value="Winged helix' DNA-binding domain"/>
    <property type="match status" value="1"/>
</dbReference>
<comment type="caution">
    <text evidence="6">The sequence shown here is derived from an EMBL/GenBank/DDBJ whole genome shotgun (WGS) entry which is preliminary data.</text>
</comment>
<comment type="similarity">
    <text evidence="1">Belongs to the LysR transcriptional regulatory family.</text>
</comment>
<dbReference type="InterPro" id="IPR005119">
    <property type="entry name" value="LysR_subst-bd"/>
</dbReference>
<dbReference type="SUPFAM" id="SSF53850">
    <property type="entry name" value="Periplasmic binding protein-like II"/>
    <property type="match status" value="1"/>
</dbReference>
<sequence>MLDPDYELFARVVDAGSLSAAGRALGISPAMVSKRLARLEERLGVRLVHRTTRRLALTEPGARFHADLVAILATMREAEARVTGVRAAPSGPLRVSAPTSFGRLHIAPHLHRFLDDHPAVALEFNLSDGFVDLIGERIDVALRIAPEIAPDLVAHRLGTSRRLLCAAPAYLARHDAPETIAQLSDHRLLAATGQMPWRLVSGTRRATIEQPSAVITNSSEIVRELALTGVGIALRSLWDVGETLARGDLVRVLPDWEGSTDVGIYAVHPRAPAVLPAVTAFIAFLRETLADTTF</sequence>
<dbReference type="GO" id="GO:0003700">
    <property type="term" value="F:DNA-binding transcription factor activity"/>
    <property type="evidence" value="ECO:0007669"/>
    <property type="project" value="InterPro"/>
</dbReference>
<feature type="domain" description="HTH lysR-type" evidence="5">
    <location>
        <begin position="1"/>
        <end position="58"/>
    </location>
</feature>
<evidence type="ECO:0000256" key="3">
    <source>
        <dbReference type="ARBA" id="ARBA00023125"/>
    </source>
</evidence>
<dbReference type="PANTHER" id="PTHR30537:SF5">
    <property type="entry name" value="HTH-TYPE TRANSCRIPTIONAL ACTIVATOR TTDR-RELATED"/>
    <property type="match status" value="1"/>
</dbReference>
<name>A0AA41Z9Q0_9SPHN</name>